<comment type="cofactor">
    <cofactor evidence="1">
        <name>Mn(2+)</name>
        <dbReference type="ChEBI" id="CHEBI:29035"/>
    </cofactor>
</comment>
<dbReference type="Gene3D" id="3.40.50.410">
    <property type="entry name" value="von Willebrand factor, type A domain"/>
    <property type="match status" value="1"/>
</dbReference>
<dbReference type="SUPFAM" id="SSF57535">
    <property type="entry name" value="Complement control module/SCR domain"/>
    <property type="match status" value="3"/>
</dbReference>
<feature type="domain" description="Sushi" evidence="18">
    <location>
        <begin position="1"/>
        <end position="37"/>
    </location>
</feature>
<keyword evidence="9" id="KW-0677">Repeat</keyword>
<dbReference type="AlphaFoldDB" id="A0A8C9SD49"/>
<keyword evidence="5" id="KW-0964">Secreted</keyword>
<dbReference type="PIRSF" id="PIRSF001154">
    <property type="entry name" value="Compl_C2_B"/>
    <property type="match status" value="1"/>
</dbReference>
<accession>A0A8C9SD49</accession>
<evidence type="ECO:0000256" key="7">
    <source>
        <dbReference type="ARBA" id="ARBA00022670"/>
    </source>
</evidence>
<evidence type="ECO:0000259" key="18">
    <source>
        <dbReference type="PROSITE" id="PS50923"/>
    </source>
</evidence>
<dbReference type="PANTHER" id="PTHR46393:SF6">
    <property type="entry name" value="COMPLEMENT C2-RELATED"/>
    <property type="match status" value="1"/>
</dbReference>
<dbReference type="GO" id="GO:0006956">
    <property type="term" value="P:complement activation"/>
    <property type="evidence" value="ECO:0007669"/>
    <property type="project" value="InterPro"/>
</dbReference>
<protein>
    <recommendedName>
        <fullName evidence="14">C3/C5 convertase</fullName>
    </recommendedName>
</protein>
<dbReference type="SMART" id="SM00032">
    <property type="entry name" value="CCP"/>
    <property type="match status" value="2"/>
</dbReference>
<proteinExistence type="predicted"/>
<feature type="domain" description="Sushi" evidence="18">
    <location>
        <begin position="38"/>
        <end position="97"/>
    </location>
</feature>
<dbReference type="GO" id="GO:0070062">
    <property type="term" value="C:extracellular exosome"/>
    <property type="evidence" value="ECO:0007669"/>
    <property type="project" value="TreeGrafter"/>
</dbReference>
<evidence type="ECO:0000256" key="9">
    <source>
        <dbReference type="ARBA" id="ARBA00022737"/>
    </source>
</evidence>
<dbReference type="InterPro" id="IPR036465">
    <property type="entry name" value="vWFA_dom_sf"/>
</dbReference>
<evidence type="ECO:0000256" key="15">
    <source>
        <dbReference type="PROSITE-ProRule" id="PRU00302"/>
    </source>
</evidence>
<evidence type="ECO:0000256" key="3">
    <source>
        <dbReference type="ARBA" id="ARBA00004241"/>
    </source>
</evidence>
<dbReference type="PANTHER" id="PTHR46393">
    <property type="entry name" value="SUSHI DOMAIN-CONTAINING PROTEIN"/>
    <property type="match status" value="1"/>
</dbReference>
<dbReference type="SMART" id="SM00020">
    <property type="entry name" value="Tryp_SPc"/>
    <property type="match status" value="1"/>
</dbReference>
<evidence type="ECO:0000313" key="20">
    <source>
        <dbReference type="Proteomes" id="UP000694397"/>
    </source>
</evidence>
<keyword evidence="8" id="KW-0732">Signal</keyword>
<keyword evidence="20" id="KW-1185">Reference proteome</keyword>
<evidence type="ECO:0000256" key="2">
    <source>
        <dbReference type="ARBA" id="ARBA00001946"/>
    </source>
</evidence>
<dbReference type="InterPro" id="IPR009003">
    <property type="entry name" value="Peptidase_S1_PA"/>
</dbReference>
<dbReference type="InterPro" id="IPR001254">
    <property type="entry name" value="Trypsin_dom"/>
</dbReference>
<keyword evidence="6 15" id="KW-0768">Sushi</keyword>
<feature type="domain" description="VWFA" evidence="16">
    <location>
        <begin position="199"/>
        <end position="391"/>
    </location>
</feature>
<keyword evidence="7" id="KW-0645">Protease</keyword>
<dbReference type="Pfam" id="PF00084">
    <property type="entry name" value="Sushi"/>
    <property type="match status" value="2"/>
</dbReference>
<feature type="domain" description="Peptidase S1" evidence="17">
    <location>
        <begin position="400"/>
        <end position="667"/>
    </location>
</feature>
<name>A0A8C9SD49_SCLFO</name>
<evidence type="ECO:0000256" key="1">
    <source>
        <dbReference type="ARBA" id="ARBA00001936"/>
    </source>
</evidence>
<dbReference type="Gene3D" id="2.40.10.10">
    <property type="entry name" value="Trypsin-like serine proteases"/>
    <property type="match status" value="2"/>
</dbReference>
<dbReference type="GO" id="GO:0006508">
    <property type="term" value="P:proteolysis"/>
    <property type="evidence" value="ECO:0007669"/>
    <property type="project" value="UniProtKB-KW"/>
</dbReference>
<evidence type="ECO:0000256" key="12">
    <source>
        <dbReference type="ARBA" id="ARBA00023157"/>
    </source>
</evidence>
<comment type="caution">
    <text evidence="15">Lacks conserved residue(s) required for the propagation of feature annotation.</text>
</comment>
<evidence type="ECO:0000256" key="13">
    <source>
        <dbReference type="ARBA" id="ARBA00023180"/>
    </source>
</evidence>
<evidence type="ECO:0000256" key="8">
    <source>
        <dbReference type="ARBA" id="ARBA00022729"/>
    </source>
</evidence>
<reference evidence="19" key="2">
    <citation type="submission" date="2025-08" db="UniProtKB">
        <authorList>
            <consortium name="Ensembl"/>
        </authorList>
    </citation>
    <scope>IDENTIFICATION</scope>
</reference>
<keyword evidence="11" id="KW-0720">Serine protease</keyword>
<dbReference type="Ensembl" id="ENSSFOT00015033781.2">
    <property type="protein sequence ID" value="ENSSFOP00015033408.2"/>
    <property type="gene ID" value="ENSSFOG00015021195.2"/>
</dbReference>
<dbReference type="PROSITE" id="PS50234">
    <property type="entry name" value="VWFA"/>
    <property type="match status" value="1"/>
</dbReference>
<evidence type="ECO:0000256" key="4">
    <source>
        <dbReference type="ARBA" id="ARBA00004613"/>
    </source>
</evidence>
<feature type="disulfide bond" evidence="15">
    <location>
        <begin position="128"/>
        <end position="155"/>
    </location>
</feature>
<evidence type="ECO:0000256" key="5">
    <source>
        <dbReference type="ARBA" id="ARBA00022525"/>
    </source>
</evidence>
<feature type="disulfide bond" evidence="15">
    <location>
        <begin position="68"/>
        <end position="95"/>
    </location>
</feature>
<dbReference type="SUPFAM" id="SSF50494">
    <property type="entry name" value="Trypsin-like serine proteases"/>
    <property type="match status" value="1"/>
</dbReference>
<dbReference type="InterPro" id="IPR011360">
    <property type="entry name" value="Compl_C2_B"/>
</dbReference>
<dbReference type="InterPro" id="IPR043504">
    <property type="entry name" value="Peptidase_S1_PA_chymotrypsin"/>
</dbReference>
<evidence type="ECO:0000256" key="6">
    <source>
        <dbReference type="ARBA" id="ARBA00022659"/>
    </source>
</evidence>
<sequence length="680" mass="77042">YSCLEGYYPFPTQMRQCQRSGRWYPPLKKSKPAECLMVTCPDPLVFEYGSVSPIQMMYYVNNETTYKCFDGYKFVGSKTRVCQLNGKWSGNTPICDQSSAVCPDPGIPAGSRRTGRHFDIDDKVAYRCDNGLILIGSAERVCQESGEWTGIEPACYYKHTYDTPQEVAKAFSKAISSDLDLAVLDESSKIRLEQGGNLHIYIAIDKSDSVEEENFINSKNAMKKLIEKISFFEVTPKYELLFFATKVKEVVKITDPGNENVDIIQELDNYKYSDNSGTNIAQAFHTILERMSIVKERQKATFKDVRHVIILFSDGIANMGGSADDNVAKIKYLVESVRGKDWEDYLDIYTFGVGPEINEDALNSIASKKPDERHFYKLKDIKSLEQTFDEMIDESDSVGLCGLHRDYVSNINKRQRYPWLVKISVNREGKESTCIGSLVNTRFVLTAAHCFTLDDTEKLHRIIVEIHNPPAYKVKSVRPHKNYNNQAKKDLGIPEFYDYDVALIELEKDVTFSANIRPICIPCTKEASHALGLPDTATCKDQGEVHISCIYIIAYEEDDTGPLFCRDNCIEDALETIKIEDRGKVKAKDIVTDNFLCTGGIDGPQGQTDDISCKGNFYMCRRLIQVGIISWGVKNLCQVDNPKSDEKSRDFHINLFRVTDFLKERLGKTGETYAPLTFIK</sequence>
<dbReference type="GO" id="GO:0009986">
    <property type="term" value="C:cell surface"/>
    <property type="evidence" value="ECO:0007669"/>
    <property type="project" value="UniProtKB-SubCell"/>
</dbReference>
<organism evidence="19 20">
    <name type="scientific">Scleropages formosus</name>
    <name type="common">Asian bonytongue</name>
    <name type="synonym">Osteoglossum formosum</name>
    <dbReference type="NCBI Taxonomy" id="113540"/>
    <lineage>
        <taxon>Eukaryota</taxon>
        <taxon>Metazoa</taxon>
        <taxon>Chordata</taxon>
        <taxon>Craniata</taxon>
        <taxon>Vertebrata</taxon>
        <taxon>Euteleostomi</taxon>
        <taxon>Actinopterygii</taxon>
        <taxon>Neopterygii</taxon>
        <taxon>Teleostei</taxon>
        <taxon>Osteoglossocephala</taxon>
        <taxon>Osteoglossomorpha</taxon>
        <taxon>Osteoglossiformes</taxon>
        <taxon>Osteoglossidae</taxon>
        <taxon>Scleropages</taxon>
    </lineage>
</organism>
<feature type="domain" description="Sushi" evidence="18">
    <location>
        <begin position="100"/>
        <end position="157"/>
    </location>
</feature>
<comment type="subcellular location">
    <subcellularLocation>
        <location evidence="3">Cell surface</location>
    </subcellularLocation>
    <subcellularLocation>
        <location evidence="4">Secreted</location>
    </subcellularLocation>
</comment>
<keyword evidence="13" id="KW-0325">Glycoprotein</keyword>
<dbReference type="InterPro" id="IPR018114">
    <property type="entry name" value="TRYPSIN_HIS"/>
</dbReference>
<dbReference type="GO" id="GO:0004252">
    <property type="term" value="F:serine-type endopeptidase activity"/>
    <property type="evidence" value="ECO:0007669"/>
    <property type="project" value="InterPro"/>
</dbReference>
<evidence type="ECO:0000256" key="14">
    <source>
        <dbReference type="ARBA" id="ARBA00029636"/>
    </source>
</evidence>
<evidence type="ECO:0000313" key="19">
    <source>
        <dbReference type="Ensembl" id="ENSSFOP00015033408.2"/>
    </source>
</evidence>
<evidence type="ECO:0000256" key="10">
    <source>
        <dbReference type="ARBA" id="ARBA00022801"/>
    </source>
</evidence>
<dbReference type="PROSITE" id="PS50923">
    <property type="entry name" value="SUSHI"/>
    <property type="match status" value="3"/>
</dbReference>
<dbReference type="Gene3D" id="2.10.70.10">
    <property type="entry name" value="Complement Module, domain 1"/>
    <property type="match status" value="3"/>
</dbReference>
<dbReference type="GO" id="GO:0009617">
    <property type="term" value="P:response to bacterium"/>
    <property type="evidence" value="ECO:0007669"/>
    <property type="project" value="TreeGrafter"/>
</dbReference>
<dbReference type="InterPro" id="IPR002035">
    <property type="entry name" value="VWF_A"/>
</dbReference>
<dbReference type="Proteomes" id="UP000694397">
    <property type="component" value="Chromosome 4"/>
</dbReference>
<dbReference type="GeneTree" id="ENSGT00940000158605"/>
<dbReference type="SMART" id="SM00327">
    <property type="entry name" value="VWA"/>
    <property type="match status" value="1"/>
</dbReference>
<reference evidence="19" key="3">
    <citation type="submission" date="2025-09" db="UniProtKB">
        <authorList>
            <consortium name="Ensembl"/>
        </authorList>
    </citation>
    <scope>IDENTIFICATION</scope>
</reference>
<keyword evidence="12 15" id="KW-1015">Disulfide bond</keyword>
<dbReference type="SUPFAM" id="SSF53300">
    <property type="entry name" value="vWA-like"/>
    <property type="match status" value="1"/>
</dbReference>
<comment type="cofactor">
    <cofactor evidence="2">
        <name>Mg(2+)</name>
        <dbReference type="ChEBI" id="CHEBI:18420"/>
    </cofactor>
</comment>
<reference evidence="19 20" key="1">
    <citation type="submission" date="2019-04" db="EMBL/GenBank/DDBJ databases">
        <authorList>
            <consortium name="Wellcome Sanger Institute Data Sharing"/>
        </authorList>
    </citation>
    <scope>NUCLEOTIDE SEQUENCE [LARGE SCALE GENOMIC DNA]</scope>
</reference>
<evidence type="ECO:0000259" key="16">
    <source>
        <dbReference type="PROSITE" id="PS50234"/>
    </source>
</evidence>
<evidence type="ECO:0000259" key="17">
    <source>
        <dbReference type="PROSITE" id="PS50240"/>
    </source>
</evidence>
<gene>
    <name evidence="19" type="primary">cfbl</name>
</gene>
<dbReference type="Pfam" id="PF00092">
    <property type="entry name" value="VWA"/>
    <property type="match status" value="1"/>
</dbReference>
<evidence type="ECO:0000256" key="11">
    <source>
        <dbReference type="ARBA" id="ARBA00022825"/>
    </source>
</evidence>
<dbReference type="CDD" id="cd00033">
    <property type="entry name" value="CCP"/>
    <property type="match status" value="3"/>
</dbReference>
<dbReference type="InterPro" id="IPR035976">
    <property type="entry name" value="Sushi/SCR/CCP_sf"/>
</dbReference>
<dbReference type="InterPro" id="IPR000436">
    <property type="entry name" value="Sushi_SCR_CCP_dom"/>
</dbReference>
<dbReference type="PROSITE" id="PS50240">
    <property type="entry name" value="TRYPSIN_DOM"/>
    <property type="match status" value="1"/>
</dbReference>
<dbReference type="Pfam" id="PF00089">
    <property type="entry name" value="Trypsin"/>
    <property type="match status" value="1"/>
</dbReference>
<dbReference type="PROSITE" id="PS00134">
    <property type="entry name" value="TRYPSIN_HIS"/>
    <property type="match status" value="1"/>
</dbReference>
<keyword evidence="10" id="KW-0378">Hydrolase</keyword>